<evidence type="ECO:0000313" key="3">
    <source>
        <dbReference type="Proteomes" id="UP000736328"/>
    </source>
</evidence>
<feature type="domain" description="DUF559" evidence="1">
    <location>
        <begin position="2"/>
        <end position="45"/>
    </location>
</feature>
<dbReference type="AlphaFoldDB" id="A0A933MLE7"/>
<proteinExistence type="predicted"/>
<organism evidence="2 3">
    <name type="scientific">candidate division TA06 bacterium</name>
    <dbReference type="NCBI Taxonomy" id="2250710"/>
    <lineage>
        <taxon>Bacteria</taxon>
        <taxon>Bacteria division TA06</taxon>
    </lineage>
</organism>
<protein>
    <submittedName>
        <fullName evidence="2">DUF559 domain-containing protein</fullName>
    </submittedName>
</protein>
<name>A0A933MLE7_UNCT6</name>
<dbReference type="Gene3D" id="3.40.960.10">
    <property type="entry name" value="VSR Endonuclease"/>
    <property type="match status" value="1"/>
</dbReference>
<dbReference type="Pfam" id="PF04480">
    <property type="entry name" value="DUF559"/>
    <property type="match status" value="1"/>
</dbReference>
<dbReference type="Proteomes" id="UP000736328">
    <property type="component" value="Unassembled WGS sequence"/>
</dbReference>
<dbReference type="InterPro" id="IPR007569">
    <property type="entry name" value="DUF559"/>
</dbReference>
<comment type="caution">
    <text evidence="2">The sequence shown here is derived from an EMBL/GenBank/DDBJ whole genome shotgun (WGS) entry which is preliminary data.</text>
</comment>
<dbReference type="EMBL" id="JACQXR010000123">
    <property type="protein sequence ID" value="MBI4727416.1"/>
    <property type="molecule type" value="Genomic_DNA"/>
</dbReference>
<evidence type="ECO:0000259" key="1">
    <source>
        <dbReference type="Pfam" id="PF04480"/>
    </source>
</evidence>
<evidence type="ECO:0000313" key="2">
    <source>
        <dbReference type="EMBL" id="MBI4727416.1"/>
    </source>
</evidence>
<accession>A0A933MLE7</accession>
<reference evidence="2" key="1">
    <citation type="submission" date="2020-07" db="EMBL/GenBank/DDBJ databases">
        <title>Huge and variable diversity of episymbiotic CPR bacteria and DPANN archaea in groundwater ecosystems.</title>
        <authorList>
            <person name="He C.Y."/>
            <person name="Keren R."/>
            <person name="Whittaker M."/>
            <person name="Farag I.F."/>
            <person name="Doudna J."/>
            <person name="Cate J.H.D."/>
            <person name="Banfield J.F."/>
        </authorList>
    </citation>
    <scope>NUCLEOTIDE SEQUENCE</scope>
    <source>
        <strain evidence="2">NC_groundwater_1520_Pr4_B-0.1um_53_5</strain>
    </source>
</reference>
<gene>
    <name evidence="2" type="ORF">HY768_09415</name>
</gene>
<sequence>MHNKQKEQDKLRDEVIGYLGIKVVRIANKNVLENIDEVMKRISVVL</sequence>